<evidence type="ECO:0000313" key="3">
    <source>
        <dbReference type="Proteomes" id="UP000254866"/>
    </source>
</evidence>
<evidence type="ECO:0000313" key="2">
    <source>
        <dbReference type="EMBL" id="RDL33231.1"/>
    </source>
</evidence>
<organism evidence="2 3">
    <name type="scientific">Venustampulla echinocandica</name>
    <dbReference type="NCBI Taxonomy" id="2656787"/>
    <lineage>
        <taxon>Eukaryota</taxon>
        <taxon>Fungi</taxon>
        <taxon>Dikarya</taxon>
        <taxon>Ascomycota</taxon>
        <taxon>Pezizomycotina</taxon>
        <taxon>Leotiomycetes</taxon>
        <taxon>Helotiales</taxon>
        <taxon>Pleuroascaceae</taxon>
        <taxon>Venustampulla</taxon>
    </lineage>
</organism>
<feature type="region of interest" description="Disordered" evidence="1">
    <location>
        <begin position="1"/>
        <end position="68"/>
    </location>
</feature>
<dbReference type="EMBL" id="NPIC01000009">
    <property type="protein sequence ID" value="RDL33231.1"/>
    <property type="molecule type" value="Genomic_DNA"/>
</dbReference>
<sequence>MTSPPKRELLKKTPLRPPQLHRTTSAYTQPRASADEVSVGKGKENGKGKQLPVVEFTSQEPPQPFLDPSIIQRRIQYAKQYEIDQRKQMEQQAPSSSG</sequence>
<feature type="compositionally biased region" description="Basic and acidic residues" evidence="1">
    <location>
        <begin position="1"/>
        <end position="11"/>
    </location>
</feature>
<gene>
    <name evidence="2" type="ORF">BP5553_08670</name>
</gene>
<accession>A0A370TEX5</accession>
<reference evidence="2 3" key="1">
    <citation type="journal article" date="2018" name="IMA Fungus">
        <title>IMA Genome-F 9: Draft genome sequence of Annulohypoxylon stygium, Aspergillus mulundensis, Berkeleyomyces basicola (syn. Thielaviopsis basicola), Ceratocystis smalleyi, two Cercospora beticola strains, Coleophoma cylindrospora, Fusarium fracticaudum, Phialophora cf. hyalina, and Morchella septimelata.</title>
        <authorList>
            <person name="Wingfield B.D."/>
            <person name="Bills G.F."/>
            <person name="Dong Y."/>
            <person name="Huang W."/>
            <person name="Nel W.J."/>
            <person name="Swalarsk-Parry B.S."/>
            <person name="Vaghefi N."/>
            <person name="Wilken P.M."/>
            <person name="An Z."/>
            <person name="de Beer Z.W."/>
            <person name="De Vos L."/>
            <person name="Chen L."/>
            <person name="Duong T.A."/>
            <person name="Gao Y."/>
            <person name="Hammerbacher A."/>
            <person name="Kikkert J.R."/>
            <person name="Li Y."/>
            <person name="Li H."/>
            <person name="Li K."/>
            <person name="Li Q."/>
            <person name="Liu X."/>
            <person name="Ma X."/>
            <person name="Naidoo K."/>
            <person name="Pethybridge S.J."/>
            <person name="Sun J."/>
            <person name="Steenkamp E.T."/>
            <person name="van der Nest M.A."/>
            <person name="van Wyk S."/>
            <person name="Wingfield M.J."/>
            <person name="Xiong C."/>
            <person name="Yue Q."/>
            <person name="Zhang X."/>
        </authorList>
    </citation>
    <scope>NUCLEOTIDE SEQUENCE [LARGE SCALE GENOMIC DNA]</scope>
    <source>
        <strain evidence="2 3">BP 5553</strain>
    </source>
</reference>
<feature type="compositionally biased region" description="Polar residues" evidence="1">
    <location>
        <begin position="21"/>
        <end position="31"/>
    </location>
</feature>
<proteinExistence type="predicted"/>
<evidence type="ECO:0000256" key="1">
    <source>
        <dbReference type="SAM" id="MobiDB-lite"/>
    </source>
</evidence>
<keyword evidence="3" id="KW-1185">Reference proteome</keyword>
<dbReference type="RefSeq" id="XP_031866724.1">
    <property type="nucleotide sequence ID" value="XM_032017293.1"/>
</dbReference>
<dbReference type="GeneID" id="43601519"/>
<dbReference type="OrthoDB" id="3513895at2759"/>
<comment type="caution">
    <text evidence="2">The sequence shown here is derived from an EMBL/GenBank/DDBJ whole genome shotgun (WGS) entry which is preliminary data.</text>
</comment>
<dbReference type="AlphaFoldDB" id="A0A370TEX5"/>
<name>A0A370TEX5_9HELO</name>
<protein>
    <submittedName>
        <fullName evidence="2">Uncharacterized protein</fullName>
    </submittedName>
</protein>
<dbReference type="Proteomes" id="UP000254866">
    <property type="component" value="Unassembled WGS sequence"/>
</dbReference>